<feature type="compositionally biased region" description="Pro residues" evidence="1">
    <location>
        <begin position="311"/>
        <end position="323"/>
    </location>
</feature>
<dbReference type="EMBL" id="JBFNQN010000018">
    <property type="protein sequence ID" value="MEW9267472.1"/>
    <property type="molecule type" value="Genomic_DNA"/>
</dbReference>
<feature type="domain" description="GmrSD restriction endonucleases C-terminal" evidence="2">
    <location>
        <begin position="168"/>
        <end position="300"/>
    </location>
</feature>
<dbReference type="Proteomes" id="UP001555826">
    <property type="component" value="Unassembled WGS sequence"/>
</dbReference>
<feature type="compositionally biased region" description="Basic residues" evidence="1">
    <location>
        <begin position="8"/>
        <end position="30"/>
    </location>
</feature>
<feature type="compositionally biased region" description="Low complexity" evidence="1">
    <location>
        <begin position="51"/>
        <end position="82"/>
    </location>
</feature>
<feature type="region of interest" description="Disordered" evidence="1">
    <location>
        <begin position="47"/>
        <end position="108"/>
    </location>
</feature>
<proteinExistence type="predicted"/>
<dbReference type="PANTHER" id="PTHR24094:SF15">
    <property type="entry name" value="AMP-DEPENDENT SYNTHETASE_LIGASE DOMAIN-CONTAINING PROTEIN-RELATED"/>
    <property type="match status" value="1"/>
</dbReference>
<keyword evidence="4" id="KW-1185">Reference proteome</keyword>
<keyword evidence="3" id="KW-0255">Endonuclease</keyword>
<accession>A0ABV3PCU8</accession>
<organism evidence="3 4">
    <name type="scientific">Kineococcus endophyticus</name>
    <dbReference type="NCBI Taxonomy" id="1181883"/>
    <lineage>
        <taxon>Bacteria</taxon>
        <taxon>Bacillati</taxon>
        <taxon>Actinomycetota</taxon>
        <taxon>Actinomycetes</taxon>
        <taxon>Kineosporiales</taxon>
        <taxon>Kineosporiaceae</taxon>
        <taxon>Kineococcus</taxon>
    </lineage>
</organism>
<sequence>MPTSRTQRIPRYRPRYRPRPRPRRRPRRRLASAAGALCGALTVAGALTGCTPGSATESSPSSTGPTATATSSTSSTSSAPTSSPTPTPTLSPSETSSTPAAPTATATATATAVEGARMLSGYALTQALGDARVKLTALPLAPEAGAERYARTLFGQTWADVDGNGCSTRNDVLARDLTNVKTAADGCAVTYGVLADPYSGLTVQFQRGQETSRLVPIDHRVPLAEAWASGASGWTEDERLRFANDPANLVATTEGENSGKSDQDPAEWLPSWRGGWCTYTVAYIDVKATWRLSVDQAEADAAQPAPGHLLTPPPTPPPRPPLHPPRRHPRRRSQPPHVRPAPQHRKVTTS</sequence>
<evidence type="ECO:0000259" key="2">
    <source>
        <dbReference type="Pfam" id="PF07510"/>
    </source>
</evidence>
<dbReference type="PANTHER" id="PTHR24094">
    <property type="entry name" value="SECRETED PROTEIN"/>
    <property type="match status" value="1"/>
</dbReference>
<gene>
    <name evidence="3" type="ORF">AB1207_22230</name>
</gene>
<dbReference type="InterPro" id="IPR011089">
    <property type="entry name" value="GmrSD_C"/>
</dbReference>
<dbReference type="GO" id="GO:0004519">
    <property type="term" value="F:endonuclease activity"/>
    <property type="evidence" value="ECO:0007669"/>
    <property type="project" value="UniProtKB-KW"/>
</dbReference>
<dbReference type="Pfam" id="PF07510">
    <property type="entry name" value="GmrSD_C"/>
    <property type="match status" value="1"/>
</dbReference>
<evidence type="ECO:0000256" key="1">
    <source>
        <dbReference type="SAM" id="MobiDB-lite"/>
    </source>
</evidence>
<feature type="region of interest" description="Disordered" evidence="1">
    <location>
        <begin position="297"/>
        <end position="350"/>
    </location>
</feature>
<protein>
    <submittedName>
        <fullName evidence="3">HNH endonuclease family protein</fullName>
    </submittedName>
</protein>
<feature type="compositionally biased region" description="Low complexity" evidence="1">
    <location>
        <begin position="297"/>
        <end position="310"/>
    </location>
</feature>
<comment type="caution">
    <text evidence="3">The sequence shown here is derived from an EMBL/GenBank/DDBJ whole genome shotgun (WGS) entry which is preliminary data.</text>
</comment>
<evidence type="ECO:0000313" key="4">
    <source>
        <dbReference type="Proteomes" id="UP001555826"/>
    </source>
</evidence>
<feature type="region of interest" description="Disordered" evidence="1">
    <location>
        <begin position="1"/>
        <end position="33"/>
    </location>
</feature>
<keyword evidence="3" id="KW-0378">Hydrolase</keyword>
<keyword evidence="3" id="KW-0540">Nuclease</keyword>
<reference evidence="3 4" key="1">
    <citation type="submission" date="2024-07" db="EMBL/GenBank/DDBJ databases">
        <authorList>
            <person name="Thanompreechachai J."/>
            <person name="Duangmal K."/>
        </authorList>
    </citation>
    <scope>NUCLEOTIDE SEQUENCE [LARGE SCALE GENOMIC DNA]</scope>
    <source>
        <strain evidence="3 4">KCTC 19886</strain>
    </source>
</reference>
<dbReference type="RefSeq" id="WP_367640836.1">
    <property type="nucleotide sequence ID" value="NZ_JBFNQN010000018.1"/>
</dbReference>
<evidence type="ECO:0000313" key="3">
    <source>
        <dbReference type="EMBL" id="MEW9267472.1"/>
    </source>
</evidence>
<feature type="compositionally biased region" description="Low complexity" evidence="1">
    <location>
        <begin position="90"/>
        <end position="108"/>
    </location>
</feature>
<feature type="compositionally biased region" description="Basic residues" evidence="1">
    <location>
        <begin position="324"/>
        <end position="334"/>
    </location>
</feature>
<name>A0ABV3PCU8_9ACTN</name>